<comment type="caution">
    <text evidence="4">The sequence shown here is derived from an EMBL/GenBank/DDBJ whole genome shotgun (WGS) entry which is preliminary data.</text>
</comment>
<dbReference type="InterPro" id="IPR056311">
    <property type="entry name" value="TMEM131_Ig_2"/>
</dbReference>
<evidence type="ECO:0000259" key="3">
    <source>
        <dbReference type="Pfam" id="PF24495"/>
    </source>
</evidence>
<dbReference type="PANTHER" id="PTHR22050:SF0">
    <property type="entry name" value="TRANSMEMBRANE PROTEIN 131 HOMOLOG"/>
    <property type="match status" value="1"/>
</dbReference>
<accession>A0ABN9UCT4</accession>
<feature type="signal peptide" evidence="2">
    <location>
        <begin position="1"/>
        <end position="22"/>
    </location>
</feature>
<keyword evidence="5" id="KW-1185">Reference proteome</keyword>
<evidence type="ECO:0000256" key="2">
    <source>
        <dbReference type="SAM" id="SignalP"/>
    </source>
</evidence>
<organism evidence="4 5">
    <name type="scientific">Prorocentrum cordatum</name>
    <dbReference type="NCBI Taxonomy" id="2364126"/>
    <lineage>
        <taxon>Eukaryota</taxon>
        <taxon>Sar</taxon>
        <taxon>Alveolata</taxon>
        <taxon>Dinophyceae</taxon>
        <taxon>Prorocentrales</taxon>
        <taxon>Prorocentraceae</taxon>
        <taxon>Prorocentrum</taxon>
    </lineage>
</organism>
<keyword evidence="2" id="KW-0732">Signal</keyword>
<evidence type="ECO:0000256" key="1">
    <source>
        <dbReference type="SAM" id="MobiDB-lite"/>
    </source>
</evidence>
<feature type="region of interest" description="Disordered" evidence="1">
    <location>
        <begin position="273"/>
        <end position="302"/>
    </location>
</feature>
<reference evidence="4" key="1">
    <citation type="submission" date="2023-10" db="EMBL/GenBank/DDBJ databases">
        <authorList>
            <person name="Chen Y."/>
            <person name="Shah S."/>
            <person name="Dougan E. K."/>
            <person name="Thang M."/>
            <person name="Chan C."/>
        </authorList>
    </citation>
    <scope>NUCLEOTIDE SEQUENCE [LARGE SCALE GENOMIC DNA]</scope>
</reference>
<feature type="region of interest" description="Disordered" evidence="1">
    <location>
        <begin position="222"/>
        <end position="244"/>
    </location>
</feature>
<feature type="chain" id="PRO_5046727524" description="TMEM131 second Ig-like domain-containing protein" evidence="2">
    <location>
        <begin position="23"/>
        <end position="302"/>
    </location>
</feature>
<sequence>MAPWRRRAALAVLLLTAKGLLCGDAAAACDASPDVADAAAACDASPDVAVDELRAPLSLWSGAPPAASALADASALRLEPRQLVLEKAWTCMPAWQVVEIVNAGSREITVEGATSDHQMFTPYMPKRTVLRLGEACKMRVLVVAQSVGQFEGVIYVHTSQGLVPYTVRASAEENDYRVEPIVGAKVVVGERFSAPVMVHNPHGDSILVQEVATDEDFLHLAQPVDRPPSDGGPEGQSLEPETAPSFGNREFWTVLPGQHRPLVYVTFLSHIPKNSRATSTSRPTRKNSRFPWRSPSPRAARM</sequence>
<dbReference type="InterPro" id="IPR039877">
    <property type="entry name" value="TMEM131-like"/>
</dbReference>
<feature type="domain" description="TMEM131 second Ig-like" evidence="3">
    <location>
        <begin position="176"/>
        <end position="275"/>
    </location>
</feature>
<dbReference type="Pfam" id="PF24495">
    <property type="entry name" value="Ig_TMEM131_2"/>
    <property type="match status" value="1"/>
</dbReference>
<evidence type="ECO:0000313" key="4">
    <source>
        <dbReference type="EMBL" id="CAK0857261.1"/>
    </source>
</evidence>
<name>A0ABN9UCT4_9DINO</name>
<dbReference type="EMBL" id="CAUYUJ010015715">
    <property type="protein sequence ID" value="CAK0857261.1"/>
    <property type="molecule type" value="Genomic_DNA"/>
</dbReference>
<proteinExistence type="predicted"/>
<protein>
    <recommendedName>
        <fullName evidence="3">TMEM131 second Ig-like domain-containing protein</fullName>
    </recommendedName>
</protein>
<dbReference type="PANTHER" id="PTHR22050">
    <property type="entry name" value="RW1 PROTEIN HOMOLOG"/>
    <property type="match status" value="1"/>
</dbReference>
<dbReference type="Proteomes" id="UP001189429">
    <property type="component" value="Unassembled WGS sequence"/>
</dbReference>
<evidence type="ECO:0000313" key="5">
    <source>
        <dbReference type="Proteomes" id="UP001189429"/>
    </source>
</evidence>
<gene>
    <name evidence="4" type="ORF">PCOR1329_LOCUS47429</name>
</gene>